<feature type="transmembrane region" description="Helical" evidence="7">
    <location>
        <begin position="244"/>
        <end position="266"/>
    </location>
</feature>
<reference evidence="8" key="1">
    <citation type="submission" date="2020-08" db="EMBL/GenBank/DDBJ databases">
        <authorList>
            <person name="Cejkova D."/>
            <person name="Kubasova T."/>
            <person name="Jahodarova E."/>
            <person name="Rychlik I."/>
        </authorList>
    </citation>
    <scope>NUCLEOTIDE SEQUENCE</scope>
    <source>
        <strain evidence="8">An836</strain>
    </source>
</reference>
<comment type="caution">
    <text evidence="8">The sequence shown here is derived from an EMBL/GenBank/DDBJ whole genome shotgun (WGS) entry which is preliminary data.</text>
</comment>
<feature type="transmembrane region" description="Helical" evidence="7">
    <location>
        <begin position="190"/>
        <end position="211"/>
    </location>
</feature>
<keyword evidence="2" id="KW-0813">Transport</keyword>
<feature type="transmembrane region" description="Helical" evidence="7">
    <location>
        <begin position="60"/>
        <end position="84"/>
    </location>
</feature>
<keyword evidence="6 7" id="KW-0472">Membrane</keyword>
<keyword evidence="3" id="KW-1003">Cell membrane</keyword>
<comment type="subcellular location">
    <subcellularLocation>
        <location evidence="1">Cell membrane</location>
        <topology evidence="1">Multi-pass membrane protein</topology>
    </subcellularLocation>
</comment>
<dbReference type="InterPro" id="IPR011701">
    <property type="entry name" value="MFS"/>
</dbReference>
<feature type="transmembrane region" description="Helical" evidence="7">
    <location>
        <begin position="401"/>
        <end position="425"/>
    </location>
</feature>
<evidence type="ECO:0000313" key="8">
    <source>
        <dbReference type="EMBL" id="MBM6700375.1"/>
    </source>
</evidence>
<dbReference type="Gene3D" id="1.20.1250.20">
    <property type="entry name" value="MFS general substrate transporter like domains"/>
    <property type="match status" value="1"/>
</dbReference>
<evidence type="ECO:0000256" key="4">
    <source>
        <dbReference type="ARBA" id="ARBA00022692"/>
    </source>
</evidence>
<feature type="transmembrane region" description="Helical" evidence="7">
    <location>
        <begin position="313"/>
        <end position="333"/>
    </location>
</feature>
<dbReference type="GO" id="GO:0005886">
    <property type="term" value="C:plasma membrane"/>
    <property type="evidence" value="ECO:0007669"/>
    <property type="project" value="UniProtKB-SubCell"/>
</dbReference>
<proteinExistence type="predicted"/>
<dbReference type="CDD" id="cd06173">
    <property type="entry name" value="MFS_MefA_like"/>
    <property type="match status" value="1"/>
</dbReference>
<evidence type="ECO:0000256" key="5">
    <source>
        <dbReference type="ARBA" id="ARBA00022989"/>
    </source>
</evidence>
<dbReference type="Pfam" id="PF07690">
    <property type="entry name" value="MFS_1"/>
    <property type="match status" value="1"/>
</dbReference>
<evidence type="ECO:0000256" key="7">
    <source>
        <dbReference type="SAM" id="Phobius"/>
    </source>
</evidence>
<evidence type="ECO:0000256" key="2">
    <source>
        <dbReference type="ARBA" id="ARBA00022448"/>
    </source>
</evidence>
<feature type="transmembrane region" description="Helical" evidence="7">
    <location>
        <begin position="96"/>
        <end position="120"/>
    </location>
</feature>
<accession>A0A938WWW5</accession>
<evidence type="ECO:0000313" key="9">
    <source>
        <dbReference type="Proteomes" id="UP000718821"/>
    </source>
</evidence>
<organism evidence="8 9">
    <name type="scientific">Bifidobacterium pullorum subsp. saeculare</name>
    <dbReference type="NCBI Taxonomy" id="78257"/>
    <lineage>
        <taxon>Bacteria</taxon>
        <taxon>Bacillati</taxon>
        <taxon>Actinomycetota</taxon>
        <taxon>Actinomycetes</taxon>
        <taxon>Bifidobacteriales</taxon>
        <taxon>Bifidobacteriaceae</taxon>
        <taxon>Bifidobacterium</taxon>
    </lineage>
</organism>
<dbReference type="PANTHER" id="PTHR43266">
    <property type="entry name" value="MACROLIDE-EFFLUX PROTEIN"/>
    <property type="match status" value="1"/>
</dbReference>
<sequence>MNRTHSHQSTDAPSATRTRSPLMTRDFLLLVAGQGISLFGNMMLRFAMSMWVLDETGSATVFASILAVSVIPTILLSPFGGVLADRMNRRTVMVALDALSGLLVLVCALVFAGFGFQIAVIAVMQVLLAVLGAFETPTVQAALPQMFREHGQATMRRAMAVVNQTQQLSTLLPSFLGGVIYAMLGIRPMLAITIVSFVLAAGLECFIRLAAPDRSASMVDGHMPTPLEDLRAGMRFLVRERPAVFRLMLVAALLNLCTVGTSGVGFPYTIRTVLGFNATVYGVSDGLVGVAGVMGAFAAGAFAAHLAMRHLPVSLAAIALMLVPQGVTFLLPVGAWAKLVVLVAFECGAIVAASFANLIIIPAIQMSTPEAMTGKVMSICSAMAMCAQPVGQMLYGWAYGLFPVAAVLLASAACLAVFTALTVPLSRRFAQ</sequence>
<dbReference type="InterPro" id="IPR036259">
    <property type="entry name" value="MFS_trans_sf"/>
</dbReference>
<feature type="transmembrane region" description="Helical" evidence="7">
    <location>
        <begin position="286"/>
        <end position="306"/>
    </location>
</feature>
<keyword evidence="9" id="KW-1185">Reference proteome</keyword>
<dbReference type="GO" id="GO:0022857">
    <property type="term" value="F:transmembrane transporter activity"/>
    <property type="evidence" value="ECO:0007669"/>
    <property type="project" value="InterPro"/>
</dbReference>
<dbReference type="AlphaFoldDB" id="A0A938WWW5"/>
<feature type="transmembrane region" description="Helical" evidence="7">
    <location>
        <begin position="27"/>
        <end position="48"/>
    </location>
</feature>
<dbReference type="SUPFAM" id="SSF103473">
    <property type="entry name" value="MFS general substrate transporter"/>
    <property type="match status" value="1"/>
</dbReference>
<reference evidence="8" key="2">
    <citation type="journal article" date="2021" name="Sci. Rep.">
        <title>The distribution of antibiotic resistance genes in chicken gut microbiota commensals.</title>
        <authorList>
            <person name="Juricova H."/>
            <person name="Matiasovicova J."/>
            <person name="Kubasova T."/>
            <person name="Cejkova D."/>
            <person name="Rychlik I."/>
        </authorList>
    </citation>
    <scope>NUCLEOTIDE SEQUENCE</scope>
    <source>
        <strain evidence="8">An836</strain>
    </source>
</reference>
<evidence type="ECO:0000256" key="1">
    <source>
        <dbReference type="ARBA" id="ARBA00004651"/>
    </source>
</evidence>
<dbReference type="PANTHER" id="PTHR43266:SF9">
    <property type="entry name" value="PERMEASE, MAJOR FACILITATOR SUPERFAMILY-RELATED"/>
    <property type="match status" value="1"/>
</dbReference>
<dbReference type="Proteomes" id="UP000718821">
    <property type="component" value="Unassembled WGS sequence"/>
</dbReference>
<feature type="transmembrane region" description="Helical" evidence="7">
    <location>
        <begin position="339"/>
        <end position="364"/>
    </location>
</feature>
<keyword evidence="5 7" id="KW-1133">Transmembrane helix</keyword>
<gene>
    <name evidence="8" type="ORF">H7U32_08745</name>
</gene>
<dbReference type="EMBL" id="JACLYU010000027">
    <property type="protein sequence ID" value="MBM6700375.1"/>
    <property type="molecule type" value="Genomic_DNA"/>
</dbReference>
<name>A0A938WWW5_9BIFI</name>
<keyword evidence="4 7" id="KW-0812">Transmembrane</keyword>
<evidence type="ECO:0000256" key="3">
    <source>
        <dbReference type="ARBA" id="ARBA00022475"/>
    </source>
</evidence>
<feature type="transmembrane region" description="Helical" evidence="7">
    <location>
        <begin position="376"/>
        <end position="395"/>
    </location>
</feature>
<protein>
    <submittedName>
        <fullName evidence="8">MFS transporter</fullName>
    </submittedName>
</protein>
<evidence type="ECO:0000256" key="6">
    <source>
        <dbReference type="ARBA" id="ARBA00023136"/>
    </source>
</evidence>